<feature type="domain" description="RRM" evidence="3">
    <location>
        <begin position="123"/>
        <end position="205"/>
    </location>
</feature>
<dbReference type="InterPro" id="IPR000504">
    <property type="entry name" value="RRM_dom"/>
</dbReference>
<proteinExistence type="predicted"/>
<evidence type="ECO:0000256" key="2">
    <source>
        <dbReference type="SAM" id="MobiDB-lite"/>
    </source>
</evidence>
<reference evidence="4" key="1">
    <citation type="submission" date="2021-02" db="EMBL/GenBank/DDBJ databases">
        <authorList>
            <person name="Dougan E. K."/>
            <person name="Rhodes N."/>
            <person name="Thang M."/>
            <person name="Chan C."/>
        </authorList>
    </citation>
    <scope>NUCLEOTIDE SEQUENCE</scope>
</reference>
<dbReference type="InterPro" id="IPR007201">
    <property type="entry name" value="Mei2-like_Rrm_C"/>
</dbReference>
<dbReference type="EMBL" id="CAJNDS010002208">
    <property type="protein sequence ID" value="CAE7373027.1"/>
    <property type="molecule type" value="Genomic_DNA"/>
</dbReference>
<dbReference type="PROSITE" id="PS50102">
    <property type="entry name" value="RRM"/>
    <property type="match status" value="1"/>
</dbReference>
<evidence type="ECO:0000256" key="1">
    <source>
        <dbReference type="PROSITE-ProRule" id="PRU00176"/>
    </source>
</evidence>
<dbReference type="OrthoDB" id="427607at2759"/>
<dbReference type="Gene3D" id="3.30.70.330">
    <property type="match status" value="1"/>
</dbReference>
<feature type="region of interest" description="Disordered" evidence="2">
    <location>
        <begin position="1"/>
        <end position="36"/>
    </location>
</feature>
<name>A0A812QBS0_9DINO</name>
<organism evidence="4 5">
    <name type="scientific">Symbiodinium natans</name>
    <dbReference type="NCBI Taxonomy" id="878477"/>
    <lineage>
        <taxon>Eukaryota</taxon>
        <taxon>Sar</taxon>
        <taxon>Alveolata</taxon>
        <taxon>Dinophyceae</taxon>
        <taxon>Suessiales</taxon>
        <taxon>Symbiodiniaceae</taxon>
        <taxon>Symbiodinium</taxon>
    </lineage>
</organism>
<feature type="compositionally biased region" description="Polar residues" evidence="2">
    <location>
        <begin position="11"/>
        <end position="21"/>
    </location>
</feature>
<gene>
    <name evidence="4" type="primary">ML1</name>
    <name evidence="4" type="ORF">SNAT2548_LOCUS20375</name>
</gene>
<dbReference type="Proteomes" id="UP000604046">
    <property type="component" value="Unassembled WGS sequence"/>
</dbReference>
<feature type="region of interest" description="Disordered" evidence="2">
    <location>
        <begin position="261"/>
        <end position="302"/>
    </location>
</feature>
<dbReference type="AlphaFoldDB" id="A0A812QBS0"/>
<dbReference type="InterPro" id="IPR012677">
    <property type="entry name" value="Nucleotide-bd_a/b_plait_sf"/>
</dbReference>
<dbReference type="InterPro" id="IPR035979">
    <property type="entry name" value="RBD_domain_sf"/>
</dbReference>
<keyword evidence="1" id="KW-0694">RNA-binding</keyword>
<dbReference type="SUPFAM" id="SSF54928">
    <property type="entry name" value="RNA-binding domain, RBD"/>
    <property type="match status" value="1"/>
</dbReference>
<sequence length="302" mass="34851">MAWNKYHVRPQLQQTSANEQESPWDMRGKKSPEIDSLSTEVWQRTGYHPHVEMWHQHMASSALPPWTPQNVMTAVHEVQNYQNYGRVPIVPPSHPPLPTQLLLGQAGLRHGGRGVPQMHQQVCTFIVQNIPSRYTPRRLMEAFQRGGAGGINFLYLPFRYRQRRSSRYVFVNFRSVEQAALFRSRWDGRPLQQWERPLVFGIARTQGLEANMYLHAFGREREERAQPIVFFNDVEVTFDQAWRHLQQTLSPMDWAMVEREANNSRADMEDEEEGGGEGAEYTYDPGASVTSSTSGSRIVINL</sequence>
<comment type="caution">
    <text evidence="4">The sequence shown here is derived from an EMBL/GenBank/DDBJ whole genome shotgun (WGS) entry which is preliminary data.</text>
</comment>
<evidence type="ECO:0000313" key="5">
    <source>
        <dbReference type="Proteomes" id="UP000604046"/>
    </source>
</evidence>
<feature type="compositionally biased region" description="Basic and acidic residues" evidence="2">
    <location>
        <begin position="24"/>
        <end position="33"/>
    </location>
</feature>
<keyword evidence="5" id="KW-1185">Reference proteome</keyword>
<evidence type="ECO:0000313" key="4">
    <source>
        <dbReference type="EMBL" id="CAE7373027.1"/>
    </source>
</evidence>
<dbReference type="GO" id="GO:0003723">
    <property type="term" value="F:RNA binding"/>
    <property type="evidence" value="ECO:0007669"/>
    <property type="project" value="UniProtKB-UniRule"/>
</dbReference>
<dbReference type="Pfam" id="PF04059">
    <property type="entry name" value="RRM_2"/>
    <property type="match status" value="1"/>
</dbReference>
<protein>
    <submittedName>
        <fullName evidence="4">ML1 protein</fullName>
    </submittedName>
</protein>
<evidence type="ECO:0000259" key="3">
    <source>
        <dbReference type="PROSITE" id="PS50102"/>
    </source>
</evidence>
<accession>A0A812QBS0</accession>